<dbReference type="GO" id="GO:0005681">
    <property type="term" value="C:spliceosomal complex"/>
    <property type="evidence" value="ECO:0007669"/>
    <property type="project" value="UniProtKB-KW"/>
</dbReference>
<dbReference type="SUPFAM" id="SSF54928">
    <property type="entry name" value="RNA-binding domain, RBD"/>
    <property type="match status" value="1"/>
</dbReference>
<evidence type="ECO:0000313" key="8">
    <source>
        <dbReference type="Proteomes" id="UP001172457"/>
    </source>
</evidence>
<feature type="region of interest" description="Disordered" evidence="5">
    <location>
        <begin position="498"/>
        <end position="527"/>
    </location>
</feature>
<name>A0AA38WDX2_9ASTR</name>
<dbReference type="Gene3D" id="3.30.70.330">
    <property type="match status" value="1"/>
</dbReference>
<evidence type="ECO:0000256" key="3">
    <source>
        <dbReference type="ARBA" id="ARBA00023187"/>
    </source>
</evidence>
<reference evidence="7" key="1">
    <citation type="submission" date="2023-03" db="EMBL/GenBank/DDBJ databases">
        <title>Chromosome-scale reference genome and RAD-based genetic map of yellow starthistle (Centaurea solstitialis) reveal putative structural variation and QTLs associated with invader traits.</title>
        <authorList>
            <person name="Reatini B."/>
            <person name="Cang F.A."/>
            <person name="Jiang Q."/>
            <person name="Mckibben M.T.W."/>
            <person name="Barker M.S."/>
            <person name="Rieseberg L.H."/>
            <person name="Dlugosch K.M."/>
        </authorList>
    </citation>
    <scope>NUCLEOTIDE SEQUENCE</scope>
    <source>
        <strain evidence="7">CAN-66</strain>
        <tissue evidence="7">Leaf</tissue>
    </source>
</reference>
<proteinExistence type="predicted"/>
<dbReference type="InterPro" id="IPR050907">
    <property type="entry name" value="SRSF"/>
</dbReference>
<keyword evidence="8" id="KW-1185">Reference proteome</keyword>
<feature type="domain" description="RRM" evidence="6">
    <location>
        <begin position="52"/>
        <end position="129"/>
    </location>
</feature>
<evidence type="ECO:0000256" key="1">
    <source>
        <dbReference type="ARBA" id="ARBA00022664"/>
    </source>
</evidence>
<keyword evidence="3" id="KW-0508">mRNA splicing</keyword>
<dbReference type="GO" id="GO:0006397">
    <property type="term" value="P:mRNA processing"/>
    <property type="evidence" value="ECO:0007669"/>
    <property type="project" value="UniProtKB-KW"/>
</dbReference>
<dbReference type="PROSITE" id="PS50102">
    <property type="entry name" value="RRM"/>
    <property type="match status" value="1"/>
</dbReference>
<dbReference type="GO" id="GO:0008380">
    <property type="term" value="P:RNA splicing"/>
    <property type="evidence" value="ECO:0007669"/>
    <property type="project" value="UniProtKB-KW"/>
</dbReference>
<dbReference type="EMBL" id="JARYMX010000003">
    <property type="protein sequence ID" value="KAJ9557767.1"/>
    <property type="molecule type" value="Genomic_DNA"/>
</dbReference>
<dbReference type="Proteomes" id="UP001172457">
    <property type="component" value="Chromosome 3"/>
</dbReference>
<keyword evidence="2" id="KW-0747">Spliceosome</keyword>
<dbReference type="CDD" id="cd00590">
    <property type="entry name" value="RRM_SF"/>
    <property type="match status" value="1"/>
</dbReference>
<feature type="compositionally biased region" description="Polar residues" evidence="5">
    <location>
        <begin position="513"/>
        <end position="522"/>
    </location>
</feature>
<evidence type="ECO:0000256" key="4">
    <source>
        <dbReference type="PROSITE-ProRule" id="PRU00176"/>
    </source>
</evidence>
<evidence type="ECO:0000259" key="6">
    <source>
        <dbReference type="PROSITE" id="PS50102"/>
    </source>
</evidence>
<comment type="caution">
    <text evidence="7">The sequence shown here is derived from an EMBL/GenBank/DDBJ whole genome shotgun (WGS) entry which is preliminary data.</text>
</comment>
<evidence type="ECO:0000256" key="5">
    <source>
        <dbReference type="SAM" id="MobiDB-lite"/>
    </source>
</evidence>
<evidence type="ECO:0000313" key="7">
    <source>
        <dbReference type="EMBL" id="KAJ9557767.1"/>
    </source>
</evidence>
<organism evidence="7 8">
    <name type="scientific">Centaurea solstitialis</name>
    <name type="common">yellow star-thistle</name>
    <dbReference type="NCBI Taxonomy" id="347529"/>
    <lineage>
        <taxon>Eukaryota</taxon>
        <taxon>Viridiplantae</taxon>
        <taxon>Streptophyta</taxon>
        <taxon>Embryophyta</taxon>
        <taxon>Tracheophyta</taxon>
        <taxon>Spermatophyta</taxon>
        <taxon>Magnoliopsida</taxon>
        <taxon>eudicotyledons</taxon>
        <taxon>Gunneridae</taxon>
        <taxon>Pentapetalae</taxon>
        <taxon>asterids</taxon>
        <taxon>campanulids</taxon>
        <taxon>Asterales</taxon>
        <taxon>Asteraceae</taxon>
        <taxon>Carduoideae</taxon>
        <taxon>Cardueae</taxon>
        <taxon>Centaureinae</taxon>
        <taxon>Centaurea</taxon>
    </lineage>
</organism>
<accession>A0AA38WDX2</accession>
<dbReference type="Pfam" id="PF00076">
    <property type="entry name" value="RRM_1"/>
    <property type="match status" value="1"/>
</dbReference>
<evidence type="ECO:0000256" key="2">
    <source>
        <dbReference type="ARBA" id="ARBA00022728"/>
    </source>
</evidence>
<dbReference type="PANTHER" id="PTHR23147">
    <property type="entry name" value="SERINE/ARGININE RICH SPLICING FACTOR"/>
    <property type="match status" value="1"/>
</dbReference>
<dbReference type="AlphaFoldDB" id="A0AA38WDX2"/>
<feature type="compositionally biased region" description="Basic residues" evidence="5">
    <location>
        <begin position="503"/>
        <end position="512"/>
    </location>
</feature>
<dbReference type="InterPro" id="IPR012677">
    <property type="entry name" value="Nucleotide-bd_a/b_plait_sf"/>
</dbReference>
<feature type="compositionally biased region" description="Polar residues" evidence="5">
    <location>
        <begin position="377"/>
        <end position="388"/>
    </location>
</feature>
<dbReference type="InterPro" id="IPR000504">
    <property type="entry name" value="RRM_dom"/>
</dbReference>
<feature type="region of interest" description="Disordered" evidence="5">
    <location>
        <begin position="373"/>
        <end position="397"/>
    </location>
</feature>
<keyword evidence="4" id="KW-0694">RNA-binding</keyword>
<dbReference type="GO" id="GO:0003723">
    <property type="term" value="F:RNA binding"/>
    <property type="evidence" value="ECO:0007669"/>
    <property type="project" value="UniProtKB-UniRule"/>
</dbReference>
<sequence length="610" mass="69567">MHLYYWINPNKNKLEYSSKLNDNKIEFIRCLGQPEFRRRNKSVHDQTRAVNTTFYVSNLPEGTDKRSLWIEMEKVGAVVDAYIANKKGKHGNTFGFVRFIKVQNAKDMEKKLEEVIIKGNRLVANVARYERKNQRSNIIPPNHVPSAQRHPDVIVPPKKVGERRSYAEVVSNKRNLDTVLFKDTITIHLPLKAEAPSFRNSSEVLMGETKNLQILENMMDFLKAEGIDDCSVQFTGGLTFIITFGSTMSADNFLFNHKSTWSHWFSWVRKYHKIPRSKKKAVWVNLMGLPPHFWMEENIHRILCRFGRVLILATCKRDTLDLSSYKACLLVDLQKRIDEKVQISWKGNVYTLWINEIFEPWSPEFTFEYEMEDDFSETPTQGAATNTGEAEKTSDNSVIGETELEEGEFINSEVPNELNADGGNTVNPKEVFPPQDPVHVAGKENLGQENILDSECNSRPTVNLLPPRPTPSPIFITPTFDLNIPLIPSNHVAEGQSSLNNRARQRPNHRQSLKSSVFGNSSRHVERGRLERNKTLINRRSLSGTSSRVLQEPLGCEEDSGMVQSVEIRVEEEIHDTINLGNQIGFQMNGYEAEVRGQIDDNSENAVGLP</sequence>
<keyword evidence="1" id="KW-0507">mRNA processing</keyword>
<gene>
    <name evidence="7" type="ORF">OSB04_012381</name>
</gene>
<protein>
    <recommendedName>
        <fullName evidence="6">RRM domain-containing protein</fullName>
    </recommendedName>
</protein>
<dbReference type="InterPro" id="IPR035979">
    <property type="entry name" value="RBD_domain_sf"/>
</dbReference>
<dbReference type="SMART" id="SM00360">
    <property type="entry name" value="RRM"/>
    <property type="match status" value="1"/>
</dbReference>